<sequence>MKACLLLICICLLGKVGFAQKIKSDLEKENLKGNVDSVITESVVNYSDSSLKKPKVVVRLISKYNQNGNLISTVLYAEAASNQQPVKVSYFYDGRQRLLKKIAYYENGLVHLQSLYKYDETSSRVEIRNYDNTQKLINFIISYYNSSGNVTESAGFSADRKEIWRQRYKYDKGNTVGIEYLNPSGAILSTNTMAYDALDNMIINTEKQPDGKSTSKIYHYFNYDKKFNWLSMDETDNNGIVTQRRITYFK</sequence>
<evidence type="ECO:0008006" key="3">
    <source>
        <dbReference type="Google" id="ProtNLM"/>
    </source>
</evidence>
<evidence type="ECO:0000313" key="2">
    <source>
        <dbReference type="Proteomes" id="UP000638732"/>
    </source>
</evidence>
<name>A0A965ZGX4_9SPHI</name>
<reference evidence="1" key="1">
    <citation type="submission" date="2020-01" db="EMBL/GenBank/DDBJ databases">
        <authorList>
            <person name="Seo Y.L."/>
        </authorList>
    </citation>
    <scope>NUCLEOTIDE SEQUENCE</scope>
    <source>
        <strain evidence="1">R11</strain>
    </source>
</reference>
<gene>
    <name evidence="1" type="ORF">GSY63_14070</name>
</gene>
<accession>A0A965ZGX4</accession>
<dbReference type="Gene3D" id="2.180.10.10">
    <property type="entry name" value="RHS repeat-associated core"/>
    <property type="match status" value="1"/>
</dbReference>
<evidence type="ECO:0000313" key="1">
    <source>
        <dbReference type="EMBL" id="NCD70490.1"/>
    </source>
</evidence>
<reference evidence="1" key="2">
    <citation type="submission" date="2020-10" db="EMBL/GenBank/DDBJ databases">
        <title>Mucilaginibacter sp. nov., isolated from soil.</title>
        <authorList>
            <person name="Jeon C.O."/>
        </authorList>
    </citation>
    <scope>NUCLEOTIDE SEQUENCE</scope>
    <source>
        <strain evidence="1">R11</strain>
    </source>
</reference>
<dbReference type="RefSeq" id="WP_166586466.1">
    <property type="nucleotide sequence ID" value="NZ_WWEO01000043.1"/>
</dbReference>
<keyword evidence="2" id="KW-1185">Reference proteome</keyword>
<organism evidence="1 2">
    <name type="scientific">Mucilaginibacter agri</name>
    <dbReference type="NCBI Taxonomy" id="2695265"/>
    <lineage>
        <taxon>Bacteria</taxon>
        <taxon>Pseudomonadati</taxon>
        <taxon>Bacteroidota</taxon>
        <taxon>Sphingobacteriia</taxon>
        <taxon>Sphingobacteriales</taxon>
        <taxon>Sphingobacteriaceae</taxon>
        <taxon>Mucilaginibacter</taxon>
    </lineage>
</organism>
<dbReference type="Proteomes" id="UP000638732">
    <property type="component" value="Unassembled WGS sequence"/>
</dbReference>
<protein>
    <recommendedName>
        <fullName evidence="3">YD repeat-containing protein</fullName>
    </recommendedName>
</protein>
<proteinExistence type="predicted"/>
<dbReference type="AlphaFoldDB" id="A0A965ZGX4"/>
<dbReference type="EMBL" id="WWEO01000043">
    <property type="protein sequence ID" value="NCD70490.1"/>
    <property type="molecule type" value="Genomic_DNA"/>
</dbReference>
<comment type="caution">
    <text evidence="1">The sequence shown here is derived from an EMBL/GenBank/DDBJ whole genome shotgun (WGS) entry which is preliminary data.</text>
</comment>